<dbReference type="EMBL" id="LZPO01060311">
    <property type="protein sequence ID" value="OBS71262.1"/>
    <property type="molecule type" value="Genomic_DNA"/>
</dbReference>
<dbReference type="Proteomes" id="UP000092124">
    <property type="component" value="Unassembled WGS sequence"/>
</dbReference>
<feature type="non-terminal residue" evidence="3">
    <location>
        <position position="1"/>
    </location>
</feature>
<organism evidence="3 4">
    <name type="scientific">Neotoma lepida</name>
    <name type="common">Desert woodrat</name>
    <dbReference type="NCBI Taxonomy" id="56216"/>
    <lineage>
        <taxon>Eukaryota</taxon>
        <taxon>Metazoa</taxon>
        <taxon>Chordata</taxon>
        <taxon>Craniata</taxon>
        <taxon>Vertebrata</taxon>
        <taxon>Euteleostomi</taxon>
        <taxon>Mammalia</taxon>
        <taxon>Eutheria</taxon>
        <taxon>Euarchontoglires</taxon>
        <taxon>Glires</taxon>
        <taxon>Rodentia</taxon>
        <taxon>Myomorpha</taxon>
        <taxon>Muroidea</taxon>
        <taxon>Cricetidae</taxon>
        <taxon>Neotominae</taxon>
        <taxon>Neotoma</taxon>
    </lineage>
</organism>
<feature type="non-terminal residue" evidence="3">
    <location>
        <position position="125"/>
    </location>
</feature>
<evidence type="ECO:0000256" key="1">
    <source>
        <dbReference type="ARBA" id="ARBA00023319"/>
    </source>
</evidence>
<dbReference type="GO" id="GO:0031430">
    <property type="term" value="C:M band"/>
    <property type="evidence" value="ECO:0007669"/>
    <property type="project" value="TreeGrafter"/>
</dbReference>
<feature type="domain" description="Fibronectin type-III" evidence="2">
    <location>
        <begin position="1"/>
        <end position="99"/>
    </location>
</feature>
<dbReference type="Gene3D" id="2.60.40.10">
    <property type="entry name" value="Immunoglobulins"/>
    <property type="match status" value="2"/>
</dbReference>
<dbReference type="PROSITE" id="PS50853">
    <property type="entry name" value="FN3"/>
    <property type="match status" value="1"/>
</dbReference>
<dbReference type="Pfam" id="PF00041">
    <property type="entry name" value="fn3"/>
    <property type="match status" value="1"/>
</dbReference>
<dbReference type="PANTHER" id="PTHR14340:SF13">
    <property type="entry name" value="TITIN"/>
    <property type="match status" value="1"/>
</dbReference>
<name>A0A1A6H0X0_NEOLE</name>
<sequence length="125" mass="13806">PPFPKVTDWTKSSVDLEWSPPLKDGGSKVTGYIVEFKEEGKEEWEKGKDKEVRGTKLVVTGLKEGAFYKFRLDASVRDRIVVHAGGVIRIIAYVSGKPPPTVTWSMNERALPQEAAIETTAISSS</sequence>
<dbReference type="SUPFAM" id="SSF49265">
    <property type="entry name" value="Fibronectin type III"/>
    <property type="match status" value="1"/>
</dbReference>
<dbReference type="PANTHER" id="PTHR14340">
    <property type="entry name" value="MICROFIBRIL-ASSOCIATED GLYCOPROTEIN 3"/>
    <property type="match status" value="1"/>
</dbReference>
<dbReference type="SMART" id="SM00060">
    <property type="entry name" value="FN3"/>
    <property type="match status" value="1"/>
</dbReference>
<dbReference type="GO" id="GO:0048738">
    <property type="term" value="P:cardiac muscle tissue development"/>
    <property type="evidence" value="ECO:0007669"/>
    <property type="project" value="TreeGrafter"/>
</dbReference>
<evidence type="ECO:0000313" key="3">
    <source>
        <dbReference type="EMBL" id="OBS71262.1"/>
    </source>
</evidence>
<evidence type="ECO:0000259" key="2">
    <source>
        <dbReference type="PROSITE" id="PS50853"/>
    </source>
</evidence>
<dbReference type="CDD" id="cd00063">
    <property type="entry name" value="FN3"/>
    <property type="match status" value="1"/>
</dbReference>
<dbReference type="FunFam" id="2.60.40.10:FF:000135">
    <property type="entry name" value="Titin a"/>
    <property type="match status" value="1"/>
</dbReference>
<dbReference type="SUPFAM" id="SSF48726">
    <property type="entry name" value="Immunoglobulin"/>
    <property type="match status" value="1"/>
</dbReference>
<dbReference type="OrthoDB" id="504170at2759"/>
<keyword evidence="4" id="KW-1185">Reference proteome</keyword>
<evidence type="ECO:0000313" key="4">
    <source>
        <dbReference type="Proteomes" id="UP000092124"/>
    </source>
</evidence>
<dbReference type="InterPro" id="IPR036179">
    <property type="entry name" value="Ig-like_dom_sf"/>
</dbReference>
<dbReference type="InterPro" id="IPR036116">
    <property type="entry name" value="FN3_sf"/>
</dbReference>
<dbReference type="GO" id="GO:0008307">
    <property type="term" value="F:structural constituent of muscle"/>
    <property type="evidence" value="ECO:0007669"/>
    <property type="project" value="TreeGrafter"/>
</dbReference>
<gene>
    <name evidence="3" type="ORF">A6R68_00197</name>
</gene>
<dbReference type="InterPro" id="IPR013783">
    <property type="entry name" value="Ig-like_fold"/>
</dbReference>
<comment type="caution">
    <text evidence="3">The sequence shown here is derived from an EMBL/GenBank/DDBJ whole genome shotgun (WGS) entry which is preliminary data.</text>
</comment>
<dbReference type="GO" id="GO:0045214">
    <property type="term" value="P:sarcomere organization"/>
    <property type="evidence" value="ECO:0007669"/>
    <property type="project" value="TreeGrafter"/>
</dbReference>
<accession>A0A1A6H0X0</accession>
<dbReference type="AlphaFoldDB" id="A0A1A6H0X0"/>
<keyword evidence="1" id="KW-0393">Immunoglobulin domain</keyword>
<proteinExistence type="predicted"/>
<dbReference type="STRING" id="56216.A0A1A6H0X0"/>
<dbReference type="InterPro" id="IPR003961">
    <property type="entry name" value="FN3_dom"/>
</dbReference>
<protein>
    <recommendedName>
        <fullName evidence="2">Fibronectin type-III domain-containing protein</fullName>
    </recommendedName>
</protein>
<dbReference type="PRINTS" id="PR00014">
    <property type="entry name" value="FNTYPEIII"/>
</dbReference>
<reference evidence="3 4" key="1">
    <citation type="submission" date="2016-06" db="EMBL/GenBank/DDBJ databases">
        <title>The Draft Genome Sequence and Annotation of the Desert Woodrat Neotoma lepida.</title>
        <authorList>
            <person name="Campbell M."/>
            <person name="Oakeson K.F."/>
            <person name="Yandell M."/>
            <person name="Halpert J.R."/>
            <person name="Dearing D."/>
        </authorList>
    </citation>
    <scope>NUCLEOTIDE SEQUENCE [LARGE SCALE GENOMIC DNA]</scope>
    <source>
        <strain evidence="3">417</strain>
        <tissue evidence="3">Liver</tissue>
    </source>
</reference>